<name>I4BC19_TURPD</name>
<protein>
    <submittedName>
        <fullName evidence="2">Penicillin-binding protein transpeptidase</fullName>
    </submittedName>
</protein>
<feature type="chain" id="PRO_5003686154" evidence="1">
    <location>
        <begin position="28"/>
        <end position="273"/>
    </location>
</feature>
<geneLocation type="plasmid" evidence="2 3">
    <name>pTURPA.01</name>
</geneLocation>
<dbReference type="RefSeq" id="WP_014805301.1">
    <property type="nucleotide sequence ID" value="NC_018021.1"/>
</dbReference>
<organism evidence="2 3">
    <name type="scientific">Turneriella parva (strain ATCC BAA-1111 / DSM 21527 / NCTC 11395 / H)</name>
    <name type="common">Leptospira parva</name>
    <dbReference type="NCBI Taxonomy" id="869212"/>
    <lineage>
        <taxon>Bacteria</taxon>
        <taxon>Pseudomonadati</taxon>
        <taxon>Spirochaetota</taxon>
        <taxon>Spirochaetia</taxon>
        <taxon>Leptospirales</taxon>
        <taxon>Leptospiraceae</taxon>
        <taxon>Turneriella</taxon>
    </lineage>
</organism>
<reference evidence="2 3" key="1">
    <citation type="submission" date="2012-06" db="EMBL/GenBank/DDBJ databases">
        <title>The complete plasmid of genome of Turneriella parva DSM 21527.</title>
        <authorList>
            <consortium name="US DOE Joint Genome Institute (JGI-PGF)"/>
            <person name="Lucas S."/>
            <person name="Han J."/>
            <person name="Lapidus A."/>
            <person name="Bruce D."/>
            <person name="Goodwin L."/>
            <person name="Pitluck S."/>
            <person name="Peters L."/>
            <person name="Kyrpides N."/>
            <person name="Mavromatis K."/>
            <person name="Ivanova N."/>
            <person name="Mikhailova N."/>
            <person name="Chertkov O."/>
            <person name="Detter J.C."/>
            <person name="Tapia R."/>
            <person name="Han C."/>
            <person name="Land M."/>
            <person name="Hauser L."/>
            <person name="Markowitz V."/>
            <person name="Cheng J.-F."/>
            <person name="Hugenholtz P."/>
            <person name="Woyke T."/>
            <person name="Wu D."/>
            <person name="Gronow S."/>
            <person name="Wellnitz S."/>
            <person name="Brambilla E."/>
            <person name="Klenk H.-P."/>
            <person name="Eisen J.A."/>
        </authorList>
    </citation>
    <scope>NUCLEOTIDE SEQUENCE [LARGE SCALE GENOMIC DNA]</scope>
    <source>
        <strain evidence="3">ATCC BAA-1111 / DSM 21527 / NCTC 11395 / H</strain>
        <plasmid evidence="3">Plasmid pTURPA.01</plasmid>
    </source>
</reference>
<feature type="signal peptide" evidence="1">
    <location>
        <begin position="1"/>
        <end position="27"/>
    </location>
</feature>
<dbReference type="SUPFAM" id="SSF56601">
    <property type="entry name" value="beta-lactamase/transpeptidase-like"/>
    <property type="match status" value="1"/>
</dbReference>
<evidence type="ECO:0000313" key="3">
    <source>
        <dbReference type="Proteomes" id="UP000006048"/>
    </source>
</evidence>
<dbReference type="AlphaFoldDB" id="I4BC19"/>
<proteinExistence type="predicted"/>
<dbReference type="Proteomes" id="UP000006048">
    <property type="component" value="Plasmid pTURPA.01"/>
</dbReference>
<keyword evidence="1" id="KW-0732">Signal</keyword>
<dbReference type="InterPro" id="IPR012338">
    <property type="entry name" value="Beta-lactam/transpept-like"/>
</dbReference>
<evidence type="ECO:0000313" key="2">
    <source>
        <dbReference type="EMBL" id="AFM14826.1"/>
    </source>
</evidence>
<dbReference type="KEGG" id="tpx:Turpa_0024"/>
<keyword evidence="2" id="KW-0614">Plasmid</keyword>
<keyword evidence="3" id="KW-1185">Reference proteome</keyword>
<dbReference type="Gene3D" id="3.40.710.10">
    <property type="entry name" value="DD-peptidase/beta-lactamase superfamily"/>
    <property type="match status" value="1"/>
</dbReference>
<sequence>MRISKGAVNRILLSAFCLGCGLGAAGAAKKPRAAFVVVEVGSGEPRTLAESGTEELAPVGSLLKPFAAWYLLEKGLDARQTILCPAERKREADLRCWTPEGHGAVNLGEALVHSCNYFFLSLFRGQSIPQFEIWMRERFQWPENLRIEKPVHVYGYDLDSGIAVSRLVTMYARLLEASAVKNPHAALITDSLAGTWRGTLRDFCRLLGNQKKYTFLWGKTGTVREGKHQYGIAVLHLKNNSTGKKLLLLCYERRKTGSQAALNALAVLQKYHP</sequence>
<accession>I4BC19</accession>
<dbReference type="OrthoDB" id="338286at2"/>
<dbReference type="EMBL" id="CP002960">
    <property type="protein sequence ID" value="AFM14826.1"/>
    <property type="molecule type" value="Genomic_DNA"/>
</dbReference>
<evidence type="ECO:0000256" key="1">
    <source>
        <dbReference type="SAM" id="SignalP"/>
    </source>
</evidence>
<gene>
    <name evidence="2" type="ordered locus">Turpa_0024</name>
</gene>
<dbReference type="HOGENOM" id="CLU_1019208_0_0_12"/>